<comment type="caution">
    <text evidence="1">The sequence shown here is derived from an EMBL/GenBank/DDBJ whole genome shotgun (WGS) entry which is preliminary data.</text>
</comment>
<proteinExistence type="predicted"/>
<sequence>MTDKLKCIFIHGNGGGSVFDHWFPWLKNELEKLDLSVISRDFPDRELARQDIWLPFLKNELKADTSTIIIGHSSGALAAMRYAEKYSIYASVLVGAPYTNFGDENERLSGYYDRPWNWSRIKANQKWILQFHSPDDPYIPIEEARFIHQQLDSEYYELPNRQHFGGEGDQDQKTFPELLEALKKKIGT</sequence>
<organism evidence="1 2">
    <name type="scientific">Candidatus Shapirobacteria bacterium CG06_land_8_20_14_3_00_40_12</name>
    <dbReference type="NCBI Taxonomy" id="1974881"/>
    <lineage>
        <taxon>Bacteria</taxon>
        <taxon>Candidatus Shapironibacteriota</taxon>
    </lineage>
</organism>
<dbReference type="Proteomes" id="UP000231407">
    <property type="component" value="Unassembled WGS sequence"/>
</dbReference>
<dbReference type="InterPro" id="IPR010662">
    <property type="entry name" value="RBBP9/YdeN"/>
</dbReference>
<dbReference type="PANTHER" id="PTHR15394:SF3">
    <property type="entry name" value="SERINE HYDROLASE RBBP9"/>
    <property type="match status" value="1"/>
</dbReference>
<accession>A0A2M7AQV9</accession>
<evidence type="ECO:0000313" key="2">
    <source>
        <dbReference type="Proteomes" id="UP000231407"/>
    </source>
</evidence>
<name>A0A2M7AQV9_9BACT</name>
<dbReference type="GO" id="GO:0016787">
    <property type="term" value="F:hydrolase activity"/>
    <property type="evidence" value="ECO:0007669"/>
    <property type="project" value="UniProtKB-KW"/>
</dbReference>
<dbReference type="PANTHER" id="PTHR15394">
    <property type="entry name" value="SERINE HYDROLASE RBBP9"/>
    <property type="match status" value="1"/>
</dbReference>
<dbReference type="Gene3D" id="3.40.50.1820">
    <property type="entry name" value="alpha/beta hydrolase"/>
    <property type="match status" value="1"/>
</dbReference>
<reference evidence="2" key="1">
    <citation type="submission" date="2017-09" db="EMBL/GenBank/DDBJ databases">
        <title>Depth-based differentiation of microbial function through sediment-hosted aquifers and enrichment of novel symbionts in the deep terrestrial subsurface.</title>
        <authorList>
            <person name="Probst A.J."/>
            <person name="Ladd B."/>
            <person name="Jarett J.K."/>
            <person name="Geller-Mcgrath D.E."/>
            <person name="Sieber C.M.K."/>
            <person name="Emerson J.B."/>
            <person name="Anantharaman K."/>
            <person name="Thomas B.C."/>
            <person name="Malmstrom R."/>
            <person name="Stieglmeier M."/>
            <person name="Klingl A."/>
            <person name="Woyke T."/>
            <person name="Ryan C.M."/>
            <person name="Banfield J.F."/>
        </authorList>
    </citation>
    <scope>NUCLEOTIDE SEQUENCE [LARGE SCALE GENOMIC DNA]</scope>
</reference>
<dbReference type="InterPro" id="IPR029058">
    <property type="entry name" value="AB_hydrolase_fold"/>
</dbReference>
<dbReference type="Pfam" id="PF06821">
    <property type="entry name" value="Ser_hydrolase"/>
    <property type="match status" value="1"/>
</dbReference>
<dbReference type="SUPFAM" id="SSF53474">
    <property type="entry name" value="alpha/beta-Hydrolases"/>
    <property type="match status" value="1"/>
</dbReference>
<evidence type="ECO:0000313" key="1">
    <source>
        <dbReference type="EMBL" id="PIU72871.1"/>
    </source>
</evidence>
<keyword evidence="1" id="KW-0378">Hydrolase</keyword>
<protein>
    <submittedName>
        <fullName evidence="1">Alpha/beta hydrolase</fullName>
    </submittedName>
</protein>
<dbReference type="EMBL" id="PEWA01000065">
    <property type="protein sequence ID" value="PIU72871.1"/>
    <property type="molecule type" value="Genomic_DNA"/>
</dbReference>
<dbReference type="AlphaFoldDB" id="A0A2M7AQV9"/>
<gene>
    <name evidence="1" type="ORF">COS78_04510</name>
</gene>